<dbReference type="GO" id="GO:0030968">
    <property type="term" value="P:endoplasmic reticulum unfolded protein response"/>
    <property type="evidence" value="ECO:0007669"/>
    <property type="project" value="TreeGrafter"/>
</dbReference>
<evidence type="ECO:0000256" key="8">
    <source>
        <dbReference type="ARBA" id="ARBA00022833"/>
    </source>
</evidence>
<keyword evidence="7 9" id="KW-0788">Thiol protease</keyword>
<dbReference type="InterPro" id="IPR038765">
    <property type="entry name" value="Papain-like_cys_pep_sf"/>
</dbReference>
<keyword evidence="4" id="KW-0863">Zinc-finger</keyword>
<gene>
    <name evidence="11" type="ORF">BOX15_Mlig028518g2</name>
</gene>
<evidence type="ECO:0000313" key="11">
    <source>
        <dbReference type="EMBL" id="PAA68643.1"/>
    </source>
</evidence>
<evidence type="ECO:0000256" key="1">
    <source>
        <dbReference type="ARBA" id="ARBA00000707"/>
    </source>
</evidence>
<sequence length="320" mass="34179">IESHTLMAALRLRCRISTGGQVTLDSLTSGSSAGDLAEAIYSAAKIGRDHELHVKFGYPPKPLDLSQPASTLSSLGLTSGEALIVEAKRSTQWQREKAAQLDSVLSSQVESGAGFLSVQTIPANNSCLFLAIDFCVSNRAAVDLDSAAPMRQAIAQAVSADPATYTAAFLDRENPAYCQWILSPNSWGGAIELSILCRRLGVQINVIDTQTGRMDSYPAENAVHKIFLIYDGIHYDAVAMETLEGAGGLTTRFPISDESVDAKALELGKEAKSAGQFTDMSKFQLRCGDCGVYLRGEAEARQHAKSTGHTSFTETKPAAS</sequence>
<dbReference type="SUPFAM" id="SSF54001">
    <property type="entry name" value="Cysteine proteinases"/>
    <property type="match status" value="1"/>
</dbReference>
<dbReference type="AlphaFoldDB" id="A0A267F4K3"/>
<dbReference type="GO" id="GO:0005634">
    <property type="term" value="C:nucleus"/>
    <property type="evidence" value="ECO:0007669"/>
    <property type="project" value="TreeGrafter"/>
</dbReference>
<evidence type="ECO:0000256" key="6">
    <source>
        <dbReference type="ARBA" id="ARBA00022801"/>
    </source>
</evidence>
<dbReference type="EMBL" id="NIVC01001379">
    <property type="protein sequence ID" value="PAA68643.1"/>
    <property type="molecule type" value="Genomic_DNA"/>
</dbReference>
<evidence type="ECO:0000256" key="9">
    <source>
        <dbReference type="RuleBase" id="RU367104"/>
    </source>
</evidence>
<reference evidence="11 12" key="1">
    <citation type="submission" date="2017-06" db="EMBL/GenBank/DDBJ databases">
        <title>A platform for efficient transgenesis in Macrostomum lignano, a flatworm model organism for stem cell research.</title>
        <authorList>
            <person name="Berezikov E."/>
        </authorList>
    </citation>
    <scope>NUCLEOTIDE SEQUENCE [LARGE SCALE GENOMIC DNA]</scope>
    <source>
        <strain evidence="11">DV1</strain>
        <tissue evidence="11">Whole organism</tissue>
    </source>
</reference>
<evidence type="ECO:0000259" key="10">
    <source>
        <dbReference type="PROSITE" id="PS50802"/>
    </source>
</evidence>
<evidence type="ECO:0000313" key="12">
    <source>
        <dbReference type="Proteomes" id="UP000215902"/>
    </source>
</evidence>
<keyword evidence="6 9" id="KW-0378">Hydrolase</keyword>
<dbReference type="GO" id="GO:0005829">
    <property type="term" value="C:cytosol"/>
    <property type="evidence" value="ECO:0007669"/>
    <property type="project" value="TreeGrafter"/>
</dbReference>
<keyword evidence="3" id="KW-0479">Metal-binding</keyword>
<dbReference type="InterPro" id="IPR048857">
    <property type="entry name" value="OTU1_Ubl"/>
</dbReference>
<keyword evidence="12" id="KW-1185">Reference proteome</keyword>
<feature type="non-terminal residue" evidence="11">
    <location>
        <position position="1"/>
    </location>
</feature>
<name>A0A267F4K3_9PLAT</name>
<dbReference type="GO" id="GO:0008270">
    <property type="term" value="F:zinc ion binding"/>
    <property type="evidence" value="ECO:0007669"/>
    <property type="project" value="UniProtKB-KW"/>
</dbReference>
<dbReference type="Proteomes" id="UP000215902">
    <property type="component" value="Unassembled WGS sequence"/>
</dbReference>
<dbReference type="PANTHER" id="PTHR13312">
    <property type="entry name" value="HIV-INDUCED PROTEIN-7-LIKE PROTEASE"/>
    <property type="match status" value="1"/>
</dbReference>
<dbReference type="InterPro" id="IPR013087">
    <property type="entry name" value="Znf_C2H2_type"/>
</dbReference>
<protein>
    <recommendedName>
        <fullName evidence="9">Ubiquitin thioesterase OTU</fullName>
        <ecNumber evidence="9">3.4.19.12</ecNumber>
    </recommendedName>
</protein>
<comment type="function">
    <text evidence="9">Hydrolase that can remove conjugated ubiquitin from proteins and may therefore play an important regulatory role at the level of protein turnover by preventing degradation.</text>
</comment>
<comment type="caution">
    <text evidence="11">The sequence shown here is derived from an EMBL/GenBank/DDBJ whole genome shotgun (WGS) entry which is preliminary data.</text>
</comment>
<dbReference type="Gene3D" id="3.10.20.90">
    <property type="entry name" value="Phosphatidylinositol 3-kinase Catalytic Subunit, Chain A, domain 1"/>
    <property type="match status" value="1"/>
</dbReference>
<dbReference type="InterPro" id="IPR057766">
    <property type="entry name" value="Znf-C2H2_OTU1-like_C"/>
</dbReference>
<comment type="catalytic activity">
    <reaction evidence="1 9">
        <text>Thiol-dependent hydrolysis of ester, thioester, amide, peptide and isopeptide bonds formed by the C-terminal Gly of ubiquitin (a 76-residue protein attached to proteins as an intracellular targeting signal).</text>
        <dbReference type="EC" id="3.4.19.12"/>
    </reaction>
</comment>
<dbReference type="CDD" id="cd22745">
    <property type="entry name" value="OTU_OTU1"/>
    <property type="match status" value="1"/>
</dbReference>
<dbReference type="GO" id="GO:0016579">
    <property type="term" value="P:protein deubiquitination"/>
    <property type="evidence" value="ECO:0007669"/>
    <property type="project" value="TreeGrafter"/>
</dbReference>
<keyword evidence="8" id="KW-0862">Zinc</keyword>
<dbReference type="Gene3D" id="3.90.70.80">
    <property type="match status" value="1"/>
</dbReference>
<evidence type="ECO:0000256" key="3">
    <source>
        <dbReference type="ARBA" id="ARBA00022723"/>
    </source>
</evidence>
<organism evidence="11 12">
    <name type="scientific">Macrostomum lignano</name>
    <dbReference type="NCBI Taxonomy" id="282301"/>
    <lineage>
        <taxon>Eukaryota</taxon>
        <taxon>Metazoa</taxon>
        <taxon>Spiralia</taxon>
        <taxon>Lophotrochozoa</taxon>
        <taxon>Platyhelminthes</taxon>
        <taxon>Rhabditophora</taxon>
        <taxon>Macrostomorpha</taxon>
        <taxon>Macrostomida</taxon>
        <taxon>Macrostomidae</taxon>
        <taxon>Macrostomum</taxon>
    </lineage>
</organism>
<keyword evidence="5 9" id="KW-0833">Ubl conjugation pathway</keyword>
<dbReference type="GO" id="GO:0004843">
    <property type="term" value="F:cysteine-type deubiquitinase activity"/>
    <property type="evidence" value="ECO:0007669"/>
    <property type="project" value="UniProtKB-UniRule"/>
</dbReference>
<dbReference type="PROSITE" id="PS50802">
    <property type="entry name" value="OTU"/>
    <property type="match status" value="1"/>
</dbReference>
<dbReference type="PROSITE" id="PS00028">
    <property type="entry name" value="ZINC_FINGER_C2H2_1"/>
    <property type="match status" value="1"/>
</dbReference>
<evidence type="ECO:0000256" key="7">
    <source>
        <dbReference type="ARBA" id="ARBA00022807"/>
    </source>
</evidence>
<dbReference type="PANTHER" id="PTHR13312:SF0">
    <property type="entry name" value="UBIQUITIN THIOESTERASE OTU1"/>
    <property type="match status" value="1"/>
</dbReference>
<evidence type="ECO:0000256" key="2">
    <source>
        <dbReference type="ARBA" id="ARBA00022670"/>
    </source>
</evidence>
<dbReference type="OrthoDB" id="65596at2759"/>
<dbReference type="CDD" id="cd17059">
    <property type="entry name" value="Ubl_OTU1"/>
    <property type="match status" value="1"/>
</dbReference>
<dbReference type="EC" id="3.4.19.12" evidence="9"/>
<proteinExistence type="predicted"/>
<feature type="domain" description="OTU" evidence="10">
    <location>
        <begin position="116"/>
        <end position="241"/>
    </location>
</feature>
<dbReference type="InterPro" id="IPR003323">
    <property type="entry name" value="OTU_dom"/>
</dbReference>
<evidence type="ECO:0000256" key="4">
    <source>
        <dbReference type="ARBA" id="ARBA00022771"/>
    </source>
</evidence>
<dbReference type="Pfam" id="PF24560">
    <property type="entry name" value="zf-C2H2_OTU1_C"/>
    <property type="match status" value="1"/>
</dbReference>
<dbReference type="STRING" id="282301.A0A267F4K3"/>
<evidence type="ECO:0000256" key="5">
    <source>
        <dbReference type="ARBA" id="ARBA00022786"/>
    </source>
</evidence>
<accession>A0A267F4K3</accession>
<comment type="subcellular location">
    <subcellularLocation>
        <location evidence="9">Cytoplasm</location>
    </subcellularLocation>
</comment>
<keyword evidence="2" id="KW-0645">Protease</keyword>
<dbReference type="Pfam" id="PF21403">
    <property type="entry name" value="OTU1_UBXL"/>
    <property type="match status" value="1"/>
</dbReference>
<keyword evidence="9" id="KW-0963">Cytoplasm</keyword>
<dbReference type="GO" id="GO:0036503">
    <property type="term" value="P:ERAD pathway"/>
    <property type="evidence" value="ECO:0007669"/>
    <property type="project" value="TreeGrafter"/>
</dbReference>
<dbReference type="Pfam" id="PF02338">
    <property type="entry name" value="OTU"/>
    <property type="match status" value="1"/>
</dbReference>